<feature type="domain" description="HTH tetR-type" evidence="6">
    <location>
        <begin position="20"/>
        <end position="80"/>
    </location>
</feature>
<dbReference type="Gene3D" id="1.10.357.10">
    <property type="entry name" value="Tetracycline Repressor, domain 2"/>
    <property type="match status" value="1"/>
</dbReference>
<dbReference type="PANTHER" id="PTHR30055">
    <property type="entry name" value="HTH-TYPE TRANSCRIPTIONAL REGULATOR RUTR"/>
    <property type="match status" value="1"/>
</dbReference>
<dbReference type="SUPFAM" id="SSF46689">
    <property type="entry name" value="Homeodomain-like"/>
    <property type="match status" value="1"/>
</dbReference>
<dbReference type="InterPro" id="IPR036271">
    <property type="entry name" value="Tet_transcr_reg_TetR-rel_C_sf"/>
</dbReference>
<name>A0A3G9G1B3_9CAUL</name>
<evidence type="ECO:0000256" key="3">
    <source>
        <dbReference type="ARBA" id="ARBA00023163"/>
    </source>
</evidence>
<dbReference type="AlphaFoldDB" id="A0A3G9G1B3"/>
<keyword evidence="3" id="KW-0804">Transcription</keyword>
<dbReference type="PROSITE" id="PS50977">
    <property type="entry name" value="HTH_TETR_2"/>
    <property type="match status" value="1"/>
</dbReference>
<feature type="DNA-binding region" description="H-T-H motif" evidence="4">
    <location>
        <begin position="43"/>
        <end position="62"/>
    </location>
</feature>
<dbReference type="InterPro" id="IPR001647">
    <property type="entry name" value="HTH_TetR"/>
</dbReference>
<dbReference type="InterPro" id="IPR009057">
    <property type="entry name" value="Homeodomain-like_sf"/>
</dbReference>
<gene>
    <name evidence="7" type="ORF">EM6_1071</name>
</gene>
<evidence type="ECO:0000313" key="7">
    <source>
        <dbReference type="EMBL" id="BBF80487.1"/>
    </source>
</evidence>
<dbReference type="EMBL" id="AP018827">
    <property type="protein sequence ID" value="BBF80487.1"/>
    <property type="molecule type" value="Genomic_DNA"/>
</dbReference>
<evidence type="ECO:0000259" key="6">
    <source>
        <dbReference type="PROSITE" id="PS50977"/>
    </source>
</evidence>
<keyword evidence="2 4" id="KW-0238">DNA-binding</keyword>
<evidence type="ECO:0000256" key="2">
    <source>
        <dbReference type="ARBA" id="ARBA00023125"/>
    </source>
</evidence>
<dbReference type="RefSeq" id="WP_126420871.1">
    <property type="nucleotide sequence ID" value="NZ_AP018827.1"/>
</dbReference>
<proteinExistence type="predicted"/>
<protein>
    <submittedName>
        <fullName evidence="7">Transcriptional regulator, TetR family</fullName>
    </submittedName>
</protein>
<dbReference type="OrthoDB" id="7185252at2"/>
<dbReference type="SUPFAM" id="SSF48498">
    <property type="entry name" value="Tetracyclin repressor-like, C-terminal domain"/>
    <property type="match status" value="1"/>
</dbReference>
<evidence type="ECO:0000256" key="1">
    <source>
        <dbReference type="ARBA" id="ARBA00023015"/>
    </source>
</evidence>
<accession>A0A3G9G1B3</accession>
<keyword evidence="1" id="KW-0805">Transcription regulation</keyword>
<dbReference type="GO" id="GO:0000976">
    <property type="term" value="F:transcription cis-regulatory region binding"/>
    <property type="evidence" value="ECO:0007669"/>
    <property type="project" value="TreeGrafter"/>
</dbReference>
<sequence>MTIDTLSPPVKRPRGRPRSESAREQILQATLDLLEAGNLRDITAEAIARKAGVSKATLYKWWPNKLHIAFDAFMARISDEIVVPDTGSSERDFLMAMRDAMAFYASAAGRTLAQLIAEGQGDETFNQALLESFLNQRREAVATIWRRGVERGDLRSDIDMQMGLDLIYGPLMFRFLAGRFHMMNAEEADKLIAIVFRGIAPVTQPVSSEVLIEA</sequence>
<dbReference type="GO" id="GO:0003700">
    <property type="term" value="F:DNA-binding transcription factor activity"/>
    <property type="evidence" value="ECO:0007669"/>
    <property type="project" value="TreeGrafter"/>
</dbReference>
<dbReference type="Proteomes" id="UP000278756">
    <property type="component" value="Chromosome 1"/>
</dbReference>
<dbReference type="PANTHER" id="PTHR30055:SF148">
    <property type="entry name" value="TETR-FAMILY TRANSCRIPTIONAL REGULATOR"/>
    <property type="match status" value="1"/>
</dbReference>
<dbReference type="Pfam" id="PF00440">
    <property type="entry name" value="TetR_N"/>
    <property type="match status" value="1"/>
</dbReference>
<dbReference type="InterPro" id="IPR011075">
    <property type="entry name" value="TetR_C"/>
</dbReference>
<dbReference type="InterPro" id="IPR050109">
    <property type="entry name" value="HTH-type_TetR-like_transc_reg"/>
</dbReference>
<evidence type="ECO:0000313" key="8">
    <source>
        <dbReference type="Proteomes" id="UP000278756"/>
    </source>
</evidence>
<reference evidence="8" key="1">
    <citation type="journal article" date="2017" name="Biotechnol. Biofuels">
        <title>Evaluation of environmental bacterial communities as a factor affecting the growth of duckweed Lemna minor.</title>
        <authorList>
            <person name="Ishizawa H."/>
            <person name="Kuroda M."/>
            <person name="Morikawa M."/>
            <person name="Ike M."/>
        </authorList>
    </citation>
    <scope>NUCLEOTIDE SEQUENCE [LARGE SCALE GENOMIC DNA]</scope>
    <source>
        <strain evidence="8">M6</strain>
    </source>
</reference>
<reference evidence="8" key="2">
    <citation type="journal article" date="2017" name="Plant Physiol. Biochem.">
        <title>Differential oxidative and antioxidative response of duckweed Lemna minor toward plant growth promoting/inhibiting bacteria.</title>
        <authorList>
            <person name="Ishizawa H."/>
            <person name="Kuroda M."/>
            <person name="Morikawa M."/>
            <person name="Ike M."/>
        </authorList>
    </citation>
    <scope>NUCLEOTIDE SEQUENCE [LARGE SCALE GENOMIC DNA]</scope>
    <source>
        <strain evidence="8">M6</strain>
    </source>
</reference>
<evidence type="ECO:0000256" key="5">
    <source>
        <dbReference type="SAM" id="MobiDB-lite"/>
    </source>
</evidence>
<evidence type="ECO:0000256" key="4">
    <source>
        <dbReference type="PROSITE-ProRule" id="PRU00335"/>
    </source>
</evidence>
<organism evidence="7 8">
    <name type="scientific">Asticcacaulis excentricus</name>
    <dbReference type="NCBI Taxonomy" id="78587"/>
    <lineage>
        <taxon>Bacteria</taxon>
        <taxon>Pseudomonadati</taxon>
        <taxon>Pseudomonadota</taxon>
        <taxon>Alphaproteobacteria</taxon>
        <taxon>Caulobacterales</taxon>
        <taxon>Caulobacteraceae</taxon>
        <taxon>Asticcacaulis</taxon>
    </lineage>
</organism>
<dbReference type="Gene3D" id="1.10.10.60">
    <property type="entry name" value="Homeodomain-like"/>
    <property type="match status" value="1"/>
</dbReference>
<dbReference type="Pfam" id="PF16859">
    <property type="entry name" value="TetR_C_11"/>
    <property type="match status" value="1"/>
</dbReference>
<feature type="region of interest" description="Disordered" evidence="5">
    <location>
        <begin position="1"/>
        <end position="22"/>
    </location>
</feature>